<gene>
    <name evidence="1" type="ORF">PR048_033760</name>
</gene>
<comment type="caution">
    <text evidence="1">The sequence shown here is derived from an EMBL/GenBank/DDBJ whole genome shotgun (WGS) entry which is preliminary data.</text>
</comment>
<dbReference type="Gene3D" id="1.10.20.10">
    <property type="entry name" value="Histone, subunit A"/>
    <property type="match status" value="1"/>
</dbReference>
<evidence type="ECO:0000313" key="1">
    <source>
        <dbReference type="EMBL" id="KAJ8865490.1"/>
    </source>
</evidence>
<evidence type="ECO:0000313" key="2">
    <source>
        <dbReference type="Proteomes" id="UP001159363"/>
    </source>
</evidence>
<sequence>MACRKRREAYPSWGCLRTQTCCAIHAKRCHHHAKDIQLARRIRWGAGLDTSSFSAAIKKQNGPYEGQ</sequence>
<name>A0ABQ9FZ27_9NEOP</name>
<accession>A0ABQ9FZ27</accession>
<dbReference type="Proteomes" id="UP001159363">
    <property type="component" value="Unassembled WGS sequence"/>
</dbReference>
<protein>
    <submittedName>
        <fullName evidence="1">Uncharacterized protein</fullName>
    </submittedName>
</protein>
<dbReference type="InterPro" id="IPR009072">
    <property type="entry name" value="Histone-fold"/>
</dbReference>
<reference evidence="1 2" key="1">
    <citation type="submission" date="2023-02" db="EMBL/GenBank/DDBJ databases">
        <title>LHISI_Scaffold_Assembly.</title>
        <authorList>
            <person name="Stuart O.P."/>
            <person name="Cleave R."/>
            <person name="Magrath M.J.L."/>
            <person name="Mikheyev A.S."/>
        </authorList>
    </citation>
    <scope>NUCLEOTIDE SEQUENCE [LARGE SCALE GENOMIC DNA]</scope>
    <source>
        <strain evidence="1">Daus_M_001</strain>
        <tissue evidence="1">Leg muscle</tissue>
    </source>
</reference>
<proteinExistence type="predicted"/>
<organism evidence="1 2">
    <name type="scientific">Dryococelus australis</name>
    <dbReference type="NCBI Taxonomy" id="614101"/>
    <lineage>
        <taxon>Eukaryota</taxon>
        <taxon>Metazoa</taxon>
        <taxon>Ecdysozoa</taxon>
        <taxon>Arthropoda</taxon>
        <taxon>Hexapoda</taxon>
        <taxon>Insecta</taxon>
        <taxon>Pterygota</taxon>
        <taxon>Neoptera</taxon>
        <taxon>Polyneoptera</taxon>
        <taxon>Phasmatodea</taxon>
        <taxon>Verophasmatodea</taxon>
        <taxon>Anareolatae</taxon>
        <taxon>Phasmatidae</taxon>
        <taxon>Eurycanthinae</taxon>
        <taxon>Dryococelus</taxon>
    </lineage>
</organism>
<keyword evidence="2" id="KW-1185">Reference proteome</keyword>
<dbReference type="EMBL" id="JARBHB010000030">
    <property type="protein sequence ID" value="KAJ8865490.1"/>
    <property type="molecule type" value="Genomic_DNA"/>
</dbReference>